<evidence type="ECO:0000313" key="1">
    <source>
        <dbReference type="EMBL" id="KAG8647542.1"/>
    </source>
</evidence>
<gene>
    <name evidence="1" type="ORF">MANES_09G084632v8</name>
</gene>
<reference evidence="2" key="1">
    <citation type="journal article" date="2016" name="Nat. Biotechnol.">
        <title>Sequencing wild and cultivated cassava and related species reveals extensive interspecific hybridization and genetic diversity.</title>
        <authorList>
            <person name="Bredeson J.V."/>
            <person name="Lyons J.B."/>
            <person name="Prochnik S.E."/>
            <person name="Wu G.A."/>
            <person name="Ha C.M."/>
            <person name="Edsinger-Gonzales E."/>
            <person name="Grimwood J."/>
            <person name="Schmutz J."/>
            <person name="Rabbi I.Y."/>
            <person name="Egesi C."/>
            <person name="Nauluvula P."/>
            <person name="Lebot V."/>
            <person name="Ndunguru J."/>
            <person name="Mkamilo G."/>
            <person name="Bart R.S."/>
            <person name="Setter T.L."/>
            <person name="Gleadow R.M."/>
            <person name="Kulakow P."/>
            <person name="Ferguson M.E."/>
            <person name="Rounsley S."/>
            <person name="Rokhsar D.S."/>
        </authorList>
    </citation>
    <scope>NUCLEOTIDE SEQUENCE [LARGE SCALE GENOMIC DNA]</scope>
    <source>
        <strain evidence="2">cv. AM560-2</strain>
    </source>
</reference>
<keyword evidence="2" id="KW-1185">Reference proteome</keyword>
<name>A0ACB7H4Q1_MANES</name>
<accession>A0ACB7H4Q1</accession>
<comment type="caution">
    <text evidence="1">The sequence shown here is derived from an EMBL/GenBank/DDBJ whole genome shotgun (WGS) entry which is preliminary data.</text>
</comment>
<evidence type="ECO:0000313" key="2">
    <source>
        <dbReference type="Proteomes" id="UP000091857"/>
    </source>
</evidence>
<dbReference type="Proteomes" id="UP000091857">
    <property type="component" value="Chromosome 9"/>
</dbReference>
<protein>
    <submittedName>
        <fullName evidence="1">Uncharacterized protein</fullName>
    </submittedName>
</protein>
<sequence length="342" mass="38951">MGIVPDEAINQFKALMDQVEEPLKRTYQNIHQGYQTETLIRFLKAREWNVAKAHKMLVDCLHWRIQNDIDDILVKPIVPTDLYRSVRDSQLIGMSGYSREGLPVFVIGVGLSTFDKASVHYYVQSHIQMNEYRDRVILPSASKKHGRPITTCFKVLDMTGLKLSALSQIKLLTIISSIDDLNYPEKTKTYYIVNAPYIFSACWKVVKPLLQERTRKKVQVLPGNGRDELLKIMDLASLPHFCKREGSGSSRHADNATENCYSLDHPFHQQLYNYIKQQSQINEPDKPIKQGSFHVDLPEAAEGTEIAKTIESELHKFENGNGISRYTVSTALIPKANGVYVI</sequence>
<dbReference type="EMBL" id="CM004395">
    <property type="protein sequence ID" value="KAG8647542.1"/>
    <property type="molecule type" value="Genomic_DNA"/>
</dbReference>
<organism evidence="1 2">
    <name type="scientific">Manihot esculenta</name>
    <name type="common">Cassava</name>
    <name type="synonym">Jatropha manihot</name>
    <dbReference type="NCBI Taxonomy" id="3983"/>
    <lineage>
        <taxon>Eukaryota</taxon>
        <taxon>Viridiplantae</taxon>
        <taxon>Streptophyta</taxon>
        <taxon>Embryophyta</taxon>
        <taxon>Tracheophyta</taxon>
        <taxon>Spermatophyta</taxon>
        <taxon>Magnoliopsida</taxon>
        <taxon>eudicotyledons</taxon>
        <taxon>Gunneridae</taxon>
        <taxon>Pentapetalae</taxon>
        <taxon>rosids</taxon>
        <taxon>fabids</taxon>
        <taxon>Malpighiales</taxon>
        <taxon>Euphorbiaceae</taxon>
        <taxon>Crotonoideae</taxon>
        <taxon>Manihoteae</taxon>
        <taxon>Manihot</taxon>
    </lineage>
</organism>
<proteinExistence type="predicted"/>